<dbReference type="Proteomes" id="UP000004947">
    <property type="component" value="Unassembled WGS sequence"/>
</dbReference>
<dbReference type="eggNOG" id="COG3119">
    <property type="taxonomic scope" value="Bacteria"/>
</dbReference>
<evidence type="ECO:0000256" key="2">
    <source>
        <dbReference type="SAM" id="SignalP"/>
    </source>
</evidence>
<dbReference type="Pfam" id="PF00884">
    <property type="entry name" value="Sulfatase"/>
    <property type="match status" value="1"/>
</dbReference>
<gene>
    <name evidence="4" type="ORF">LNTAR_23579</name>
</gene>
<feature type="domain" description="Sulfatase N-terminal" evidence="3">
    <location>
        <begin position="24"/>
        <end position="349"/>
    </location>
</feature>
<dbReference type="SUPFAM" id="SSF53649">
    <property type="entry name" value="Alkaline phosphatase-like"/>
    <property type="match status" value="1"/>
</dbReference>
<dbReference type="EMBL" id="ABCK01000028">
    <property type="protein sequence ID" value="EDM25503.1"/>
    <property type="molecule type" value="Genomic_DNA"/>
</dbReference>
<name>A6DS43_9BACT</name>
<dbReference type="CDD" id="cd16142">
    <property type="entry name" value="ARS_like"/>
    <property type="match status" value="1"/>
</dbReference>
<evidence type="ECO:0000313" key="5">
    <source>
        <dbReference type="Proteomes" id="UP000004947"/>
    </source>
</evidence>
<keyword evidence="5" id="KW-1185">Reference proteome</keyword>
<dbReference type="STRING" id="313628.LNTAR_23579"/>
<evidence type="ECO:0000256" key="1">
    <source>
        <dbReference type="SAM" id="MobiDB-lite"/>
    </source>
</evidence>
<keyword evidence="2" id="KW-0732">Signal</keyword>
<sequence>MSLTKFVATAALTLGSAYAATEKPNILVIWGDDIGVHNVSAYNHGIMGYQTPNIDRIGNEGALFTDAYGEQSCTAGRASFILGQSPFRTGLLTIGMPGSTHGIPDWAPTTGDLLKNHGYMTAHFGKNHLGDQDQHLPTNHGFDEFYGNLYHLNAEEEPETYYYPKDPEFRKKYGPRGVIKSTSDGKIEDTGPMTRKRMETCDEDFLAHGLDFMDRAHKAKKPFFLWFNSTRMHVWTRLKKESQGKTGISIYADGMVEHDGHVGQLLDKLDELGIADNTIIMYSTDNGAETFTWPDGGITPFHGEKGTNWEGGHRVPLLVKWPGVIKPNTKYNDMISHMDWMPTFLAAAGEPDVKEKLMSKKGHKANGKQWRVKLAGYNYLPYFKGEAKEVPRESYFYWDQAGNLSAVRWKDWKVSFAQIEGNIAQGVRIVPNWPVITHLKADPYEKMAEESSMYVRWYADNMWLFVPIQAQIAEVAKGFFDYPYQKGQVLGASDIGYNTVDMLQLQKKLNQLEKLTPGNRQ</sequence>
<accession>A6DS43</accession>
<dbReference type="AlphaFoldDB" id="A6DS43"/>
<dbReference type="RefSeq" id="WP_007280659.1">
    <property type="nucleotide sequence ID" value="NZ_ABCK01000028.1"/>
</dbReference>
<protein>
    <submittedName>
        <fullName evidence="4">Arylsulfatase A</fullName>
    </submittedName>
</protein>
<feature type="region of interest" description="Disordered" evidence="1">
    <location>
        <begin position="173"/>
        <end position="192"/>
    </location>
</feature>
<dbReference type="PANTHER" id="PTHR43751:SF2">
    <property type="entry name" value="SULFATASE N-TERMINAL DOMAIN-CONTAINING PROTEIN"/>
    <property type="match status" value="1"/>
</dbReference>
<dbReference type="PANTHER" id="PTHR43751">
    <property type="entry name" value="SULFATASE"/>
    <property type="match status" value="1"/>
</dbReference>
<organism evidence="4 5">
    <name type="scientific">Lentisphaera araneosa HTCC2155</name>
    <dbReference type="NCBI Taxonomy" id="313628"/>
    <lineage>
        <taxon>Bacteria</taxon>
        <taxon>Pseudomonadati</taxon>
        <taxon>Lentisphaerota</taxon>
        <taxon>Lentisphaeria</taxon>
        <taxon>Lentisphaerales</taxon>
        <taxon>Lentisphaeraceae</taxon>
        <taxon>Lentisphaera</taxon>
    </lineage>
</organism>
<evidence type="ECO:0000313" key="4">
    <source>
        <dbReference type="EMBL" id="EDM25503.1"/>
    </source>
</evidence>
<proteinExistence type="predicted"/>
<dbReference type="InterPro" id="IPR052701">
    <property type="entry name" value="GAG_Ulvan_Degrading_Sulfatases"/>
</dbReference>
<feature type="chain" id="PRO_5002692501" evidence="2">
    <location>
        <begin position="20"/>
        <end position="521"/>
    </location>
</feature>
<dbReference type="InterPro" id="IPR017850">
    <property type="entry name" value="Alkaline_phosphatase_core_sf"/>
</dbReference>
<reference evidence="4 5" key="1">
    <citation type="journal article" date="2010" name="J. Bacteriol.">
        <title>Genome sequence of Lentisphaera araneosa HTCC2155T, the type species of the order Lentisphaerales in the phylum Lentisphaerae.</title>
        <authorList>
            <person name="Thrash J.C."/>
            <person name="Cho J.C."/>
            <person name="Vergin K.L."/>
            <person name="Morris R.M."/>
            <person name="Giovannoni S.J."/>
        </authorList>
    </citation>
    <scope>NUCLEOTIDE SEQUENCE [LARGE SCALE GENOMIC DNA]</scope>
    <source>
        <strain evidence="4 5">HTCC2155</strain>
    </source>
</reference>
<evidence type="ECO:0000259" key="3">
    <source>
        <dbReference type="Pfam" id="PF00884"/>
    </source>
</evidence>
<feature type="signal peptide" evidence="2">
    <location>
        <begin position="1"/>
        <end position="19"/>
    </location>
</feature>
<dbReference type="Gene3D" id="3.40.720.10">
    <property type="entry name" value="Alkaline Phosphatase, subunit A"/>
    <property type="match status" value="1"/>
</dbReference>
<comment type="caution">
    <text evidence="4">The sequence shown here is derived from an EMBL/GenBank/DDBJ whole genome shotgun (WGS) entry which is preliminary data.</text>
</comment>
<dbReference type="InterPro" id="IPR000917">
    <property type="entry name" value="Sulfatase_N"/>
</dbReference>